<dbReference type="Proteomes" id="UP001232148">
    <property type="component" value="Unassembled WGS sequence"/>
</dbReference>
<dbReference type="AlphaFoldDB" id="A0AAD9HUB2"/>
<evidence type="ECO:0000313" key="1">
    <source>
        <dbReference type="EMBL" id="KAK2034637.1"/>
    </source>
</evidence>
<name>A0AAD9HUB2_9PEZI</name>
<sequence length="112" mass="12010">MGANPRHPYTLPAAALGRQGCVSARPQRLTLAPSTAHLCLFLHTWLSAASFLSPPLRLCMYVSSSRWGPVPSPEAFCSWRAQSTALAHSILAGLPVYLLHLYTPSIATLAGL</sequence>
<proteinExistence type="predicted"/>
<accession>A0AAD9HUB2</accession>
<dbReference type="EMBL" id="MU842813">
    <property type="protein sequence ID" value="KAK2034637.1"/>
    <property type="molecule type" value="Genomic_DNA"/>
</dbReference>
<protein>
    <submittedName>
        <fullName evidence="1">Uncharacterized protein</fullName>
    </submittedName>
</protein>
<reference evidence="1" key="1">
    <citation type="submission" date="2021-06" db="EMBL/GenBank/DDBJ databases">
        <title>Comparative genomics, transcriptomics and evolutionary studies reveal genomic signatures of adaptation to plant cell wall in hemibiotrophic fungi.</title>
        <authorList>
            <consortium name="DOE Joint Genome Institute"/>
            <person name="Baroncelli R."/>
            <person name="Diaz J.F."/>
            <person name="Benocci T."/>
            <person name="Peng M."/>
            <person name="Battaglia E."/>
            <person name="Haridas S."/>
            <person name="Andreopoulos W."/>
            <person name="Labutti K."/>
            <person name="Pangilinan J."/>
            <person name="Floch G.L."/>
            <person name="Makela M.R."/>
            <person name="Henrissat B."/>
            <person name="Grigoriev I.V."/>
            <person name="Crouch J.A."/>
            <person name="De Vries R.P."/>
            <person name="Sukno S.A."/>
            <person name="Thon M.R."/>
        </authorList>
    </citation>
    <scope>NUCLEOTIDE SEQUENCE</scope>
    <source>
        <strain evidence="1">MAFF235873</strain>
    </source>
</reference>
<evidence type="ECO:0000313" key="2">
    <source>
        <dbReference type="Proteomes" id="UP001232148"/>
    </source>
</evidence>
<organism evidence="1 2">
    <name type="scientific">Colletotrichum zoysiae</name>
    <dbReference type="NCBI Taxonomy" id="1216348"/>
    <lineage>
        <taxon>Eukaryota</taxon>
        <taxon>Fungi</taxon>
        <taxon>Dikarya</taxon>
        <taxon>Ascomycota</taxon>
        <taxon>Pezizomycotina</taxon>
        <taxon>Sordariomycetes</taxon>
        <taxon>Hypocreomycetidae</taxon>
        <taxon>Glomerellales</taxon>
        <taxon>Glomerellaceae</taxon>
        <taxon>Colletotrichum</taxon>
        <taxon>Colletotrichum graminicola species complex</taxon>
    </lineage>
</organism>
<gene>
    <name evidence="1" type="ORF">LX32DRAFT_371871</name>
</gene>
<keyword evidence="2" id="KW-1185">Reference proteome</keyword>
<comment type="caution">
    <text evidence="1">The sequence shown here is derived from an EMBL/GenBank/DDBJ whole genome shotgun (WGS) entry which is preliminary data.</text>
</comment>